<gene>
    <name evidence="1" type="ORF">F0U60_02105</name>
</gene>
<reference evidence="1 2" key="1">
    <citation type="submission" date="2019-08" db="EMBL/GenBank/DDBJ databases">
        <title>Archangium and Cystobacter genomes.</title>
        <authorList>
            <person name="Chen I.-C.K."/>
            <person name="Wielgoss S."/>
        </authorList>
    </citation>
    <scope>NUCLEOTIDE SEQUENCE [LARGE SCALE GENOMIC DNA]</scope>
    <source>
        <strain evidence="1 2">Cbm 6</strain>
    </source>
</reference>
<organism evidence="1 2">
    <name type="scientific">Archangium minus</name>
    <dbReference type="NCBI Taxonomy" id="83450"/>
    <lineage>
        <taxon>Bacteria</taxon>
        <taxon>Pseudomonadati</taxon>
        <taxon>Myxococcota</taxon>
        <taxon>Myxococcia</taxon>
        <taxon>Myxococcales</taxon>
        <taxon>Cystobacterineae</taxon>
        <taxon>Archangiaceae</taxon>
        <taxon>Archangium</taxon>
    </lineage>
</organism>
<evidence type="ECO:0000313" key="1">
    <source>
        <dbReference type="EMBL" id="WNG43016.1"/>
    </source>
</evidence>
<keyword evidence="2" id="KW-1185">Reference proteome</keyword>
<dbReference type="RefSeq" id="WP_395813369.1">
    <property type="nucleotide sequence ID" value="NZ_CP043494.1"/>
</dbReference>
<dbReference type="Proteomes" id="UP001611383">
    <property type="component" value="Chromosome"/>
</dbReference>
<name>A0ABY9WJT5_9BACT</name>
<sequence length="272" mass="31493">MTPEQTPVLEFPAWLYDTTAAILRKARAEGRWWAREYLKTGAFPMPRQMRPVPPGEVLVMHSGAEDFDWAHPRWRVHLLAEVFTHLDEGVQKEERQRMAGAFESFCLNTPWGALYHTVSPPPPWSAARMANRLVSLLRFWDVLQGPRYAFWFGKKYTLEELMEDLWRKTLEAWCPGGPASVREHLALTVERMARATREESLEALLRVIPVLVEGDNDLKHPEVLSDPNFLRERIRALPPESFEDVSSAEKYSVAVQLATWDRELERAQRSTE</sequence>
<evidence type="ECO:0000313" key="2">
    <source>
        <dbReference type="Proteomes" id="UP001611383"/>
    </source>
</evidence>
<dbReference type="EMBL" id="CP043494">
    <property type="protein sequence ID" value="WNG43016.1"/>
    <property type="molecule type" value="Genomic_DNA"/>
</dbReference>
<proteinExistence type="predicted"/>
<protein>
    <submittedName>
        <fullName evidence="1">Uncharacterized protein</fullName>
    </submittedName>
</protein>
<accession>A0ABY9WJT5</accession>